<dbReference type="AlphaFoldDB" id="A0A838LAJ0"/>
<evidence type="ECO:0000313" key="3">
    <source>
        <dbReference type="Proteomes" id="UP000570166"/>
    </source>
</evidence>
<dbReference type="InterPro" id="IPR037914">
    <property type="entry name" value="SpoVT-AbrB_sf"/>
</dbReference>
<evidence type="ECO:0000313" key="2">
    <source>
        <dbReference type="EMBL" id="MBA2934508.1"/>
    </source>
</evidence>
<dbReference type="Pfam" id="PF04014">
    <property type="entry name" value="MazE_antitoxin"/>
    <property type="match status" value="1"/>
</dbReference>
<organism evidence="2 3">
    <name type="scientific">Sphingomonas chungangi</name>
    <dbReference type="NCBI Taxonomy" id="2683589"/>
    <lineage>
        <taxon>Bacteria</taxon>
        <taxon>Pseudomonadati</taxon>
        <taxon>Pseudomonadota</taxon>
        <taxon>Alphaproteobacteria</taxon>
        <taxon>Sphingomonadales</taxon>
        <taxon>Sphingomonadaceae</taxon>
        <taxon>Sphingomonas</taxon>
    </lineage>
</organism>
<dbReference type="RefSeq" id="WP_160365984.1">
    <property type="nucleotide sequence ID" value="NZ_JACEIB010000006.1"/>
</dbReference>
<dbReference type="SUPFAM" id="SSF89447">
    <property type="entry name" value="AbrB/MazE/MraZ-like"/>
    <property type="match status" value="1"/>
</dbReference>
<dbReference type="Proteomes" id="UP000570166">
    <property type="component" value="Unassembled WGS sequence"/>
</dbReference>
<keyword evidence="2" id="KW-0238">DNA-binding</keyword>
<feature type="domain" description="SpoVT-AbrB" evidence="1">
    <location>
        <begin position="6"/>
        <end position="51"/>
    </location>
</feature>
<keyword evidence="3" id="KW-1185">Reference proteome</keyword>
<evidence type="ECO:0000259" key="1">
    <source>
        <dbReference type="SMART" id="SM00966"/>
    </source>
</evidence>
<comment type="caution">
    <text evidence="2">The sequence shown here is derived from an EMBL/GenBank/DDBJ whole genome shotgun (WGS) entry which is preliminary data.</text>
</comment>
<dbReference type="InterPro" id="IPR007159">
    <property type="entry name" value="SpoVT-AbrB_dom"/>
</dbReference>
<accession>A0A838LAJ0</accession>
<dbReference type="NCBIfam" id="TIGR01439">
    <property type="entry name" value="lp_hng_hel_AbrB"/>
    <property type="match status" value="1"/>
</dbReference>
<dbReference type="Gene3D" id="2.10.260.10">
    <property type="match status" value="1"/>
</dbReference>
<sequence length="82" mass="8868">MSAQKGKVIAGGRIALPADIRCALGLENGDTVLFEVDGDGVRIRPAKSALRRIQDRLQAFAPEPGLLSDELIADRRAEGRRE</sequence>
<reference evidence="2 3" key="1">
    <citation type="submission" date="2020-07" db="EMBL/GenBank/DDBJ databases">
        <authorList>
            <person name="Sun Q."/>
        </authorList>
    </citation>
    <scope>NUCLEOTIDE SEQUENCE [LARGE SCALE GENOMIC DNA]</scope>
    <source>
        <strain evidence="2 3">CGMCC 1.13654</strain>
    </source>
</reference>
<dbReference type="GO" id="GO:0003677">
    <property type="term" value="F:DNA binding"/>
    <property type="evidence" value="ECO:0007669"/>
    <property type="project" value="UniProtKB-KW"/>
</dbReference>
<gene>
    <name evidence="2" type="ORF">HZF05_10415</name>
</gene>
<dbReference type="EMBL" id="JACEIB010000006">
    <property type="protein sequence ID" value="MBA2934508.1"/>
    <property type="molecule type" value="Genomic_DNA"/>
</dbReference>
<proteinExistence type="predicted"/>
<dbReference type="SMART" id="SM00966">
    <property type="entry name" value="SpoVT_AbrB"/>
    <property type="match status" value="1"/>
</dbReference>
<protein>
    <submittedName>
        <fullName evidence="2">AbrB/MazE/SpoVT family DNA-binding domain-containing protein</fullName>
    </submittedName>
</protein>
<name>A0A838LAJ0_9SPHN</name>